<evidence type="ECO:0000313" key="1">
    <source>
        <dbReference type="Proteomes" id="UP001652621"/>
    </source>
</evidence>
<evidence type="ECO:0000313" key="2">
    <source>
        <dbReference type="RefSeq" id="XP_011293240.3"/>
    </source>
</evidence>
<dbReference type="VEuPathDB" id="VectorBase:MDOMA2_018536"/>
<dbReference type="AlphaFoldDB" id="A0A9J7D7E6"/>
<dbReference type="SUPFAM" id="SSF48371">
    <property type="entry name" value="ARM repeat"/>
    <property type="match status" value="1"/>
</dbReference>
<dbReference type="InterPro" id="IPR011989">
    <property type="entry name" value="ARM-like"/>
</dbReference>
<keyword evidence="1" id="KW-1185">Reference proteome</keyword>
<name>A0A9J7D7E6_MUSDO</name>
<dbReference type="InterPro" id="IPR016024">
    <property type="entry name" value="ARM-type_fold"/>
</dbReference>
<protein>
    <submittedName>
        <fullName evidence="2">Uncharacterized protein LOC101889131</fullName>
    </submittedName>
</protein>
<dbReference type="Proteomes" id="UP001652621">
    <property type="component" value="Unplaced"/>
</dbReference>
<gene>
    <name evidence="2" type="primary">LOC101889131</name>
</gene>
<accession>A0A9J7D7E6</accession>
<sequence>MWHKYESNRNHFLQSQVKFLTSATINGITKFQAKQSTLNQCQHYACPDNNTSTYFDDRAELAYGLGALPKLLKEIGSDDATTQFRAINSLSEYIRNPLHAQRAITQYQIVRRCQNLLLRLRIKNQESKCRGLDCLLTIFYYISMHLNGVHQIVRSNRLLDQIYEIVINRETHMPKATKILALLSGQPTASLYLINSYNVLDKLKSIWSCDICALYYPEDLWLHLQHILEYIPNEAVKCGFFEILYKRIKGRLFQFHQFDLKCFALLCRSEEGQQRFGAIDGVKEMYGILKDPLAKLDTYENVVLTLMNGIMSKQVLWRCREFPDLPLVIAELSRDTTNSNMQLWCFQLLRELGEMPCIKRFTRATCLEILKNCKGLSLKNEGARSELLYWLQRELYHTTNLRLKSLDI</sequence>
<reference evidence="2" key="1">
    <citation type="submission" date="2025-08" db="UniProtKB">
        <authorList>
            <consortium name="RefSeq"/>
        </authorList>
    </citation>
    <scope>IDENTIFICATION</scope>
    <source>
        <strain evidence="2">Aabys</strain>
        <tissue evidence="2">Whole body</tissue>
    </source>
</reference>
<organism evidence="1 2">
    <name type="scientific">Musca domestica</name>
    <name type="common">House fly</name>
    <dbReference type="NCBI Taxonomy" id="7370"/>
    <lineage>
        <taxon>Eukaryota</taxon>
        <taxon>Metazoa</taxon>
        <taxon>Ecdysozoa</taxon>
        <taxon>Arthropoda</taxon>
        <taxon>Hexapoda</taxon>
        <taxon>Insecta</taxon>
        <taxon>Pterygota</taxon>
        <taxon>Neoptera</taxon>
        <taxon>Endopterygota</taxon>
        <taxon>Diptera</taxon>
        <taxon>Brachycera</taxon>
        <taxon>Muscomorpha</taxon>
        <taxon>Muscoidea</taxon>
        <taxon>Muscidae</taxon>
        <taxon>Musca</taxon>
    </lineage>
</organism>
<dbReference type="Gene3D" id="1.25.10.10">
    <property type="entry name" value="Leucine-rich Repeat Variant"/>
    <property type="match status" value="1"/>
</dbReference>
<proteinExistence type="predicted"/>
<dbReference type="KEGG" id="mde:101889131"/>
<dbReference type="GeneID" id="101889131"/>
<dbReference type="RefSeq" id="XP_011293240.3">
    <property type="nucleotide sequence ID" value="XM_011294938.3"/>
</dbReference>
<dbReference type="OrthoDB" id="409644at2759"/>